<sequence>MPRPPAARDKLLDAYADILRTGGERAATLEAVAGQAGVSKGGLLYHFKTKEALAEALSERMLELGRADVEKMRTAPDGPSSYYVRTSVNTKSAFDVTYAAMIRLSQAYVAPARHALETIHRWWLDLILEEVEEPSVAETIMLIGDGLYSYAALPGELDRPEAGGDMVGLLRQVEVLKAAAKAQIAAANA</sequence>
<keyword evidence="5" id="KW-1185">Reference proteome</keyword>
<dbReference type="AlphaFoldDB" id="A0A399JM05"/>
<name>A0A399JM05_9MICC</name>
<proteinExistence type="predicted"/>
<feature type="DNA-binding region" description="H-T-H motif" evidence="2">
    <location>
        <begin position="28"/>
        <end position="47"/>
    </location>
</feature>
<protein>
    <submittedName>
        <fullName evidence="4">TetR/AcrR family transcriptional regulator</fullName>
    </submittedName>
</protein>
<dbReference type="RefSeq" id="WP_119423345.1">
    <property type="nucleotide sequence ID" value="NZ_JBHOFJ010000005.1"/>
</dbReference>
<dbReference type="PRINTS" id="PR00455">
    <property type="entry name" value="HTHTETR"/>
</dbReference>
<keyword evidence="1 2" id="KW-0238">DNA-binding</keyword>
<dbReference type="InterPro" id="IPR001647">
    <property type="entry name" value="HTH_TetR"/>
</dbReference>
<evidence type="ECO:0000256" key="1">
    <source>
        <dbReference type="ARBA" id="ARBA00023125"/>
    </source>
</evidence>
<accession>A0A399JM05</accession>
<evidence type="ECO:0000259" key="3">
    <source>
        <dbReference type="PROSITE" id="PS50977"/>
    </source>
</evidence>
<dbReference type="GO" id="GO:0003677">
    <property type="term" value="F:DNA binding"/>
    <property type="evidence" value="ECO:0007669"/>
    <property type="project" value="UniProtKB-UniRule"/>
</dbReference>
<dbReference type="Gene3D" id="1.10.357.10">
    <property type="entry name" value="Tetracycline Repressor, domain 2"/>
    <property type="match status" value="1"/>
</dbReference>
<feature type="domain" description="HTH tetR-type" evidence="3">
    <location>
        <begin position="5"/>
        <end position="65"/>
    </location>
</feature>
<evidence type="ECO:0000313" key="5">
    <source>
        <dbReference type="Proteomes" id="UP000265419"/>
    </source>
</evidence>
<comment type="caution">
    <text evidence="4">The sequence shown here is derived from an EMBL/GenBank/DDBJ whole genome shotgun (WGS) entry which is preliminary data.</text>
</comment>
<evidence type="ECO:0000256" key="2">
    <source>
        <dbReference type="PROSITE-ProRule" id="PRU00335"/>
    </source>
</evidence>
<reference evidence="4 5" key="1">
    <citation type="submission" date="2018-07" db="EMBL/GenBank/DDBJ databases">
        <title>Arthrobacter sp. nov., isolated from raw cow's milk with high bacterial count.</title>
        <authorList>
            <person name="Hahne J."/>
            <person name="Isele D."/>
            <person name="Lipski A."/>
        </authorList>
    </citation>
    <scope>NUCLEOTIDE SEQUENCE [LARGE SCALE GENOMIC DNA]</scope>
    <source>
        <strain evidence="4 5">JZ R-35</strain>
    </source>
</reference>
<dbReference type="PROSITE" id="PS50977">
    <property type="entry name" value="HTH_TETR_2"/>
    <property type="match status" value="1"/>
</dbReference>
<dbReference type="SUPFAM" id="SSF46689">
    <property type="entry name" value="Homeodomain-like"/>
    <property type="match status" value="1"/>
</dbReference>
<dbReference type="Proteomes" id="UP000265419">
    <property type="component" value="Unassembled WGS sequence"/>
</dbReference>
<dbReference type="Pfam" id="PF00440">
    <property type="entry name" value="TetR_N"/>
    <property type="match status" value="1"/>
</dbReference>
<dbReference type="EMBL" id="QQXK01000002">
    <property type="protein sequence ID" value="RII43586.1"/>
    <property type="molecule type" value="Genomic_DNA"/>
</dbReference>
<gene>
    <name evidence="4" type="ORF">DWB68_01390</name>
</gene>
<evidence type="ECO:0000313" key="4">
    <source>
        <dbReference type="EMBL" id="RII43586.1"/>
    </source>
</evidence>
<organism evidence="4 5">
    <name type="scientific">Galactobacter valiniphilus</name>
    <dbReference type="NCBI Taxonomy" id="2676122"/>
    <lineage>
        <taxon>Bacteria</taxon>
        <taxon>Bacillati</taxon>
        <taxon>Actinomycetota</taxon>
        <taxon>Actinomycetes</taxon>
        <taxon>Micrococcales</taxon>
        <taxon>Micrococcaceae</taxon>
        <taxon>Galactobacter</taxon>
    </lineage>
</organism>
<dbReference type="InterPro" id="IPR009057">
    <property type="entry name" value="Homeodomain-like_sf"/>
</dbReference>